<accession>A0A1V5SU89</accession>
<evidence type="ECO:0000313" key="2">
    <source>
        <dbReference type="EMBL" id="OQA58100.1"/>
    </source>
</evidence>
<name>A0A1V5SU89_9BACT</name>
<dbReference type="InterPro" id="IPR004843">
    <property type="entry name" value="Calcineurin-like_PHP"/>
</dbReference>
<dbReference type="EMBL" id="MWBQ01000079">
    <property type="protein sequence ID" value="OQA58100.1"/>
    <property type="molecule type" value="Genomic_DNA"/>
</dbReference>
<organism evidence="2">
    <name type="scientific">Candidatus Atribacter allofermentans</name>
    <dbReference type="NCBI Taxonomy" id="1852833"/>
    <lineage>
        <taxon>Bacteria</taxon>
        <taxon>Pseudomonadati</taxon>
        <taxon>Atribacterota</taxon>
        <taxon>Atribacteria</taxon>
        <taxon>Atribacterales</taxon>
        <taxon>Atribacteraceae</taxon>
        <taxon>Atribacter</taxon>
    </lineage>
</organism>
<gene>
    <name evidence="2" type="ORF">BWY41_01108</name>
</gene>
<protein>
    <submittedName>
        <fullName evidence="2">Calcineurin-like phosphoesterase</fullName>
    </submittedName>
</protein>
<proteinExistence type="predicted"/>
<dbReference type="AlphaFoldDB" id="A0A1V5SU89"/>
<dbReference type="SUPFAM" id="SSF56300">
    <property type="entry name" value="Metallo-dependent phosphatases"/>
    <property type="match status" value="1"/>
</dbReference>
<dbReference type="Proteomes" id="UP000485569">
    <property type="component" value="Unassembled WGS sequence"/>
</dbReference>
<dbReference type="GO" id="GO:0016787">
    <property type="term" value="F:hydrolase activity"/>
    <property type="evidence" value="ECO:0007669"/>
    <property type="project" value="InterPro"/>
</dbReference>
<comment type="caution">
    <text evidence="2">The sequence shown here is derived from an EMBL/GenBank/DDBJ whole genome shotgun (WGS) entry which is preliminary data.</text>
</comment>
<dbReference type="Pfam" id="PF00149">
    <property type="entry name" value="Metallophos"/>
    <property type="match status" value="1"/>
</dbReference>
<dbReference type="Gene3D" id="3.60.21.10">
    <property type="match status" value="1"/>
</dbReference>
<evidence type="ECO:0000259" key="1">
    <source>
        <dbReference type="Pfam" id="PF00149"/>
    </source>
</evidence>
<dbReference type="InterPro" id="IPR029052">
    <property type="entry name" value="Metallo-depent_PP-like"/>
</dbReference>
<reference evidence="2" key="1">
    <citation type="submission" date="2017-02" db="EMBL/GenBank/DDBJ databases">
        <title>Delving into the versatile metabolic prowess of the omnipresent phylum Bacteroidetes.</title>
        <authorList>
            <person name="Nobu M.K."/>
            <person name="Mei R."/>
            <person name="Narihiro T."/>
            <person name="Kuroda K."/>
            <person name="Liu W.-T."/>
        </authorList>
    </citation>
    <scope>NUCLEOTIDE SEQUENCE</scope>
    <source>
        <strain evidence="2">ADurb.Bin276</strain>
    </source>
</reference>
<sequence>MTLKTWNDEETTQLITLYKDGYNVEDISNKLGRTRKSITRKLENLNVKRFERKTFSWSEEIKLPQRVTIYGDCIVTSDWHLPYCDLHLAEKVLEVAKKNKIKKIVIAGDFLNLDILSTFVSKPYELDKELDNAYEVYRILSSEFKEIVFIPGNHEWRFNRKLETPCEFRRMVRMFTEPSENCNVITSEYDSITLFSENSEWLICHPKNYSQIKNRIAYRLAGKHECNVISAHGHFCGMVVSESGKYVCIDSGGLFDSSKIPYIQNTTTYPQWNQGFVMVVGGKPTILSPMFGNC</sequence>
<dbReference type="Gene3D" id="1.10.10.60">
    <property type="entry name" value="Homeodomain-like"/>
    <property type="match status" value="1"/>
</dbReference>
<feature type="domain" description="Calcineurin-like phosphoesterase" evidence="1">
    <location>
        <begin position="74"/>
        <end position="175"/>
    </location>
</feature>